<dbReference type="InterPro" id="IPR040632">
    <property type="entry name" value="Sulfotransfer_4"/>
</dbReference>
<dbReference type="Pfam" id="PF17784">
    <property type="entry name" value="Sulfotransfer_4"/>
    <property type="match status" value="1"/>
</dbReference>
<protein>
    <submittedName>
        <fullName evidence="1">Uncharacterized protein</fullName>
    </submittedName>
</protein>
<proteinExistence type="predicted"/>
<dbReference type="Proteomes" id="UP001310890">
    <property type="component" value="Unassembled WGS sequence"/>
</dbReference>
<dbReference type="SUPFAM" id="SSF52540">
    <property type="entry name" value="P-loop containing nucleoside triphosphate hydrolases"/>
    <property type="match status" value="1"/>
</dbReference>
<organism evidence="1 2">
    <name type="scientific">Meristemomyces frigidus</name>
    <dbReference type="NCBI Taxonomy" id="1508187"/>
    <lineage>
        <taxon>Eukaryota</taxon>
        <taxon>Fungi</taxon>
        <taxon>Dikarya</taxon>
        <taxon>Ascomycota</taxon>
        <taxon>Pezizomycotina</taxon>
        <taxon>Dothideomycetes</taxon>
        <taxon>Dothideomycetidae</taxon>
        <taxon>Mycosphaerellales</taxon>
        <taxon>Teratosphaeriaceae</taxon>
        <taxon>Meristemomyces</taxon>
    </lineage>
</organism>
<evidence type="ECO:0000313" key="2">
    <source>
        <dbReference type="Proteomes" id="UP001310890"/>
    </source>
</evidence>
<gene>
    <name evidence="1" type="ORF">LTR62_002824</name>
</gene>
<sequence>MTLKAALEILGIPTWHNITMAQNTQDMAMWTQDLEAKFRPQDSSIPPFGRKEFDNLLGSWGACTDQPANVFSEELVAAYPEAKVILVERDLESWYRSFSQTVIAGSMSWPIPYAVMVSPEFLGQYAAQTDLMGRYLFGIKHPYGTRAFWGNGEFFEEWRAKARGTYVEHYRKVKEVVPRERLLVFDLKQGWEPLCAFLGKSMPDVPFPRVNETTAVQEKIQLFIRESFVRSAVRFVTRALPVLVVSAAVVVGWDVFRVQ</sequence>
<dbReference type="PANTHER" id="PTHR36978">
    <property type="entry name" value="P-LOOP CONTAINING NUCLEOTIDE TRIPHOSPHATE HYDROLASE"/>
    <property type="match status" value="1"/>
</dbReference>
<comment type="caution">
    <text evidence="1">The sequence shown here is derived from an EMBL/GenBank/DDBJ whole genome shotgun (WGS) entry which is preliminary data.</text>
</comment>
<accession>A0AAN7YNC0</accession>
<dbReference type="EMBL" id="JAVRRL010000002">
    <property type="protein sequence ID" value="KAK5118311.1"/>
    <property type="molecule type" value="Genomic_DNA"/>
</dbReference>
<reference evidence="1" key="1">
    <citation type="submission" date="2023-08" db="EMBL/GenBank/DDBJ databases">
        <title>Black Yeasts Isolated from many extreme environments.</title>
        <authorList>
            <person name="Coleine C."/>
            <person name="Stajich J.E."/>
            <person name="Selbmann L."/>
        </authorList>
    </citation>
    <scope>NUCLEOTIDE SEQUENCE</scope>
    <source>
        <strain evidence="1">CCFEE 5401</strain>
    </source>
</reference>
<dbReference type="Gene3D" id="3.40.50.300">
    <property type="entry name" value="P-loop containing nucleotide triphosphate hydrolases"/>
    <property type="match status" value="1"/>
</dbReference>
<evidence type="ECO:0000313" key="1">
    <source>
        <dbReference type="EMBL" id="KAK5118311.1"/>
    </source>
</evidence>
<dbReference type="InterPro" id="IPR027417">
    <property type="entry name" value="P-loop_NTPase"/>
</dbReference>
<name>A0AAN7YNC0_9PEZI</name>
<dbReference type="PANTHER" id="PTHR36978:SF4">
    <property type="entry name" value="P-LOOP CONTAINING NUCLEOSIDE TRIPHOSPHATE HYDROLASE PROTEIN"/>
    <property type="match status" value="1"/>
</dbReference>
<dbReference type="AlphaFoldDB" id="A0AAN7YNC0"/>